<gene>
    <name evidence="1" type="ORF">HPB51_002114</name>
</gene>
<dbReference type="EMBL" id="JABSTU010000005">
    <property type="protein sequence ID" value="KAH8029657.1"/>
    <property type="molecule type" value="Genomic_DNA"/>
</dbReference>
<keyword evidence="2" id="KW-1185">Reference proteome</keyword>
<accession>A0A9J6E6B2</accession>
<comment type="caution">
    <text evidence="1">The sequence shown here is derived from an EMBL/GenBank/DDBJ whole genome shotgun (WGS) entry which is preliminary data.</text>
</comment>
<dbReference type="VEuPathDB" id="VectorBase:LOC119165822"/>
<name>A0A9J6E6B2_RHIMP</name>
<reference evidence="1" key="1">
    <citation type="journal article" date="2020" name="Cell">
        <title>Large-Scale Comparative Analyses of Tick Genomes Elucidate Their Genetic Diversity and Vector Capacities.</title>
        <authorList>
            <consortium name="Tick Genome and Microbiome Consortium (TIGMIC)"/>
            <person name="Jia N."/>
            <person name="Wang J."/>
            <person name="Shi W."/>
            <person name="Du L."/>
            <person name="Sun Y."/>
            <person name="Zhan W."/>
            <person name="Jiang J.F."/>
            <person name="Wang Q."/>
            <person name="Zhang B."/>
            <person name="Ji P."/>
            <person name="Bell-Sakyi L."/>
            <person name="Cui X.M."/>
            <person name="Yuan T.T."/>
            <person name="Jiang B.G."/>
            <person name="Yang W.F."/>
            <person name="Lam T.T."/>
            <person name="Chang Q.C."/>
            <person name="Ding S.J."/>
            <person name="Wang X.J."/>
            <person name="Zhu J.G."/>
            <person name="Ruan X.D."/>
            <person name="Zhao L."/>
            <person name="Wei J.T."/>
            <person name="Ye R.Z."/>
            <person name="Que T.C."/>
            <person name="Du C.H."/>
            <person name="Zhou Y.H."/>
            <person name="Cheng J.X."/>
            <person name="Dai P.F."/>
            <person name="Guo W.B."/>
            <person name="Han X.H."/>
            <person name="Huang E.J."/>
            <person name="Li L.F."/>
            <person name="Wei W."/>
            <person name="Gao Y.C."/>
            <person name="Liu J.Z."/>
            <person name="Shao H.Z."/>
            <person name="Wang X."/>
            <person name="Wang C.C."/>
            <person name="Yang T.C."/>
            <person name="Huo Q.B."/>
            <person name="Li W."/>
            <person name="Chen H.Y."/>
            <person name="Chen S.E."/>
            <person name="Zhou L.G."/>
            <person name="Ni X.B."/>
            <person name="Tian J.H."/>
            <person name="Sheng Y."/>
            <person name="Liu T."/>
            <person name="Pan Y.S."/>
            <person name="Xia L.Y."/>
            <person name="Li J."/>
            <person name="Zhao F."/>
            <person name="Cao W.C."/>
        </authorList>
    </citation>
    <scope>NUCLEOTIDE SEQUENCE</scope>
    <source>
        <strain evidence="1">Rmic-2018</strain>
    </source>
</reference>
<dbReference type="Proteomes" id="UP000821866">
    <property type="component" value="Chromosome 3"/>
</dbReference>
<sequence>MTAQDMDVLFRLVSMATDSQLYTLDNVRFRWLPYMNGRRSNTMAVRALRKAVEKSPIRQTRLERLAFFYCWLSPLQLLRPWTLMRFSTWAANVNYSQMELLKQIENAMKILGLRTTFMGTDAVTSVHGCIMVEDTESNSPAHVVCVSQWYCLPYLAVYAPSGKIHSEISVVLAAVMDCDPALLVCGVYEDLGSAHTAALLDATNRSYSSTIKVDKRLRDMNLQATGLRRRGNETNSNRTPEACWAAEIHYHHHRTPVLSWTEFRRSVYMTARELDTCFGFVSQATGTMLCTLEWLDYPWLPGVRKWRKKTLVLAALRRAVEKGSSRQVRLERVAFFYCWLSSLNLLPMWTLFRFTVSVAKAGGYKAAHLVEHMASALKVLGHRTTFTVTEDKAAVYGCILVDDPEPRAPAHVICVCLWCKLPYMAVYAPNEKIHSDLGVLLAAVLDCDPRRQVCGIYDDLDSARTKALYDALLLSHGSKPVERSLREMT</sequence>
<evidence type="ECO:0000313" key="2">
    <source>
        <dbReference type="Proteomes" id="UP000821866"/>
    </source>
</evidence>
<dbReference type="AlphaFoldDB" id="A0A9J6E6B2"/>
<proteinExistence type="predicted"/>
<evidence type="ECO:0000313" key="1">
    <source>
        <dbReference type="EMBL" id="KAH8029657.1"/>
    </source>
</evidence>
<protein>
    <submittedName>
        <fullName evidence="1">Uncharacterized protein</fullName>
    </submittedName>
</protein>
<organism evidence="1 2">
    <name type="scientific">Rhipicephalus microplus</name>
    <name type="common">Cattle tick</name>
    <name type="synonym">Boophilus microplus</name>
    <dbReference type="NCBI Taxonomy" id="6941"/>
    <lineage>
        <taxon>Eukaryota</taxon>
        <taxon>Metazoa</taxon>
        <taxon>Ecdysozoa</taxon>
        <taxon>Arthropoda</taxon>
        <taxon>Chelicerata</taxon>
        <taxon>Arachnida</taxon>
        <taxon>Acari</taxon>
        <taxon>Parasitiformes</taxon>
        <taxon>Ixodida</taxon>
        <taxon>Ixodoidea</taxon>
        <taxon>Ixodidae</taxon>
        <taxon>Rhipicephalinae</taxon>
        <taxon>Rhipicephalus</taxon>
        <taxon>Boophilus</taxon>
    </lineage>
</organism>
<reference evidence="1" key="2">
    <citation type="submission" date="2021-09" db="EMBL/GenBank/DDBJ databases">
        <authorList>
            <person name="Jia N."/>
            <person name="Wang J."/>
            <person name="Shi W."/>
            <person name="Du L."/>
            <person name="Sun Y."/>
            <person name="Zhan W."/>
            <person name="Jiang J."/>
            <person name="Wang Q."/>
            <person name="Zhang B."/>
            <person name="Ji P."/>
            <person name="Sakyi L.B."/>
            <person name="Cui X."/>
            <person name="Yuan T."/>
            <person name="Jiang B."/>
            <person name="Yang W."/>
            <person name="Lam T.T.-Y."/>
            <person name="Chang Q."/>
            <person name="Ding S."/>
            <person name="Wang X."/>
            <person name="Zhu J."/>
            <person name="Ruan X."/>
            <person name="Zhao L."/>
            <person name="Wei J."/>
            <person name="Que T."/>
            <person name="Du C."/>
            <person name="Cheng J."/>
            <person name="Dai P."/>
            <person name="Han X."/>
            <person name="Huang E."/>
            <person name="Gao Y."/>
            <person name="Liu J."/>
            <person name="Shao H."/>
            <person name="Ye R."/>
            <person name="Li L."/>
            <person name="Wei W."/>
            <person name="Wang X."/>
            <person name="Wang C."/>
            <person name="Huo Q."/>
            <person name="Li W."/>
            <person name="Guo W."/>
            <person name="Chen H."/>
            <person name="Chen S."/>
            <person name="Zhou L."/>
            <person name="Zhou L."/>
            <person name="Ni X."/>
            <person name="Tian J."/>
            <person name="Zhou Y."/>
            <person name="Sheng Y."/>
            <person name="Liu T."/>
            <person name="Pan Y."/>
            <person name="Xia L."/>
            <person name="Li J."/>
            <person name="Zhao F."/>
            <person name="Cao W."/>
        </authorList>
    </citation>
    <scope>NUCLEOTIDE SEQUENCE</scope>
    <source>
        <strain evidence="1">Rmic-2018</strain>
        <tissue evidence="1">Larvae</tissue>
    </source>
</reference>